<evidence type="ECO:0000256" key="7">
    <source>
        <dbReference type="ARBA" id="ARBA00047761"/>
    </source>
</evidence>
<feature type="compositionally biased region" description="Polar residues" evidence="9">
    <location>
        <begin position="195"/>
        <end position="208"/>
    </location>
</feature>
<evidence type="ECO:0000256" key="3">
    <source>
        <dbReference type="ARBA" id="ARBA00022723"/>
    </source>
</evidence>
<keyword evidence="5" id="KW-0460">Magnesium</keyword>
<sequence length="633" mass="67189">MSDNLSYSPLGGPRSSVVQSSHSAGGVPAAATRSLSTRSIRPARPVSGAAQTNITLGSPLNASNSPPSSSATSALVSSDSAASSVYMDPSSTAPAPLFSGPATYAHSPNYQTSTAADEVPVGTGNGILTRVPQNHWGSSSPPPLGVASNTQQQPLPQQRPSFHAPPQSNSHFYPHNSMAAQVPAVPGPQPLLPESFSQAPASTSGPAVTTTSSTSGQPLSSSVPASTQLSVKSNSTYSKSQTPALSKPAPSTPSHPPKNADNRPRGFRKFLAMMTCSSSSSTVEMALDGHQNTSPTQPANPSSQPRTSLPPPTTQPSVVKEPTSMPGPAPAGSNPSPNPSPRTSLQPRPYSGLQPETAEPHSDTGHTQSMLRVPSVMNRNSVATSTATSHSSETDDINQDVITQVPQNGSMMSMGMSDPELEQEMFAEEQRLIQQGGTGIPVDENGQPCPLLAQVSALDASRKCLVLDLDETLVHSSFKMVPNADFVVPVEIEGIVHNVYVIKRPGVDEFLRLMGQIYEVVIFTASLNKYADPVIDILDMHRVVRHRLFRESCYNHYGSYVKDLSQLGRPLHDTIILDNSPASYVFHPTNAVPVSSWFNDPHDTELTDLCPFLEDLCFVDDVRIVLDGFIDVP</sequence>
<proteinExistence type="predicted"/>
<dbReference type="VEuPathDB" id="FungiDB:MGL_3764"/>
<dbReference type="InParanoid" id="A8QAK5"/>
<comment type="catalytic activity">
    <reaction evidence="8">
        <text>O-phospho-L-threonyl-[protein] + H2O = L-threonyl-[protein] + phosphate</text>
        <dbReference type="Rhea" id="RHEA:47004"/>
        <dbReference type="Rhea" id="RHEA-COMP:11060"/>
        <dbReference type="Rhea" id="RHEA-COMP:11605"/>
        <dbReference type="ChEBI" id="CHEBI:15377"/>
        <dbReference type="ChEBI" id="CHEBI:30013"/>
        <dbReference type="ChEBI" id="CHEBI:43474"/>
        <dbReference type="ChEBI" id="CHEBI:61977"/>
        <dbReference type="EC" id="3.1.3.16"/>
    </reaction>
</comment>
<dbReference type="OMA" id="EMALDGH"/>
<evidence type="ECO:0000259" key="10">
    <source>
        <dbReference type="PROSITE" id="PS50969"/>
    </source>
</evidence>
<name>A8QAK5_MALGO</name>
<reference evidence="11 12" key="1">
    <citation type="journal article" date="2007" name="Proc. Natl. Acad. Sci. U.S.A.">
        <title>Dandruff-associated Malassezia genomes reveal convergent and divergent virulence traits shared with plant and human fungal pathogens.</title>
        <authorList>
            <person name="Xu J."/>
            <person name="Saunders C.W."/>
            <person name="Hu P."/>
            <person name="Grant R.A."/>
            <person name="Boekhout T."/>
            <person name="Kuramae E.E."/>
            <person name="Kronstad J.W."/>
            <person name="Deangelis Y.M."/>
            <person name="Reeder N.L."/>
            <person name="Johnstone K.R."/>
            <person name="Leland M."/>
            <person name="Fieno A.M."/>
            <person name="Begley W.M."/>
            <person name="Sun Y."/>
            <person name="Lacey M.P."/>
            <person name="Chaudhary T."/>
            <person name="Keough T."/>
            <person name="Chu L."/>
            <person name="Sears R."/>
            <person name="Yuan B."/>
            <person name="Dawson T.L.Jr."/>
        </authorList>
    </citation>
    <scope>NUCLEOTIDE SEQUENCE [LARGE SCALE GENOMIC DNA]</scope>
    <source>
        <strain evidence="12">ATCC MYA-4612 / CBS 7966</strain>
    </source>
</reference>
<feature type="compositionally biased region" description="Polar residues" evidence="9">
    <location>
        <begin position="290"/>
        <end position="307"/>
    </location>
</feature>
<evidence type="ECO:0000256" key="9">
    <source>
        <dbReference type="SAM" id="MobiDB-lite"/>
    </source>
</evidence>
<dbReference type="InterPro" id="IPR050365">
    <property type="entry name" value="TIM50"/>
</dbReference>
<keyword evidence="6" id="KW-0904">Protein phosphatase</keyword>
<dbReference type="STRING" id="425265.A8QAK5"/>
<comment type="cofactor">
    <cofactor evidence="1">
        <name>Mg(2+)</name>
        <dbReference type="ChEBI" id="CHEBI:18420"/>
    </cofactor>
</comment>
<evidence type="ECO:0000256" key="2">
    <source>
        <dbReference type="ARBA" id="ARBA00013081"/>
    </source>
</evidence>
<dbReference type="Pfam" id="PF03031">
    <property type="entry name" value="NIF"/>
    <property type="match status" value="1"/>
</dbReference>
<feature type="compositionally biased region" description="Polar residues" evidence="9">
    <location>
        <begin position="106"/>
        <end position="115"/>
    </location>
</feature>
<evidence type="ECO:0000256" key="8">
    <source>
        <dbReference type="ARBA" id="ARBA00048336"/>
    </source>
</evidence>
<feature type="region of interest" description="Disordered" evidence="9">
    <location>
        <begin position="1"/>
        <end position="264"/>
    </location>
</feature>
<dbReference type="PANTHER" id="PTHR12210">
    <property type="entry name" value="DULLARD PROTEIN PHOSPHATASE"/>
    <property type="match status" value="1"/>
</dbReference>
<dbReference type="GO" id="GO:0046872">
    <property type="term" value="F:metal ion binding"/>
    <property type="evidence" value="ECO:0007669"/>
    <property type="project" value="UniProtKB-KW"/>
</dbReference>
<feature type="domain" description="FCP1 homology" evidence="10">
    <location>
        <begin position="458"/>
        <end position="616"/>
    </location>
</feature>
<dbReference type="InterPro" id="IPR004274">
    <property type="entry name" value="FCP1_dom"/>
</dbReference>
<dbReference type="SMART" id="SM00577">
    <property type="entry name" value="CPDc"/>
    <property type="match status" value="1"/>
</dbReference>
<protein>
    <recommendedName>
        <fullName evidence="2">protein-serine/threonine phosphatase</fullName>
        <ecNumber evidence="2">3.1.3.16</ecNumber>
    </recommendedName>
</protein>
<dbReference type="FunFam" id="3.40.50.1000:FF:000192">
    <property type="entry name" value="CTD small phosphatase-like protein"/>
    <property type="match status" value="1"/>
</dbReference>
<evidence type="ECO:0000256" key="1">
    <source>
        <dbReference type="ARBA" id="ARBA00001946"/>
    </source>
</evidence>
<dbReference type="KEGG" id="mgl:MGL_3764"/>
<gene>
    <name evidence="11" type="ORF">MGL_3764</name>
</gene>
<evidence type="ECO:0000256" key="4">
    <source>
        <dbReference type="ARBA" id="ARBA00022801"/>
    </source>
</evidence>
<dbReference type="EC" id="3.1.3.16" evidence="2"/>
<feature type="compositionally biased region" description="Low complexity" evidence="9">
    <location>
        <begin position="209"/>
        <end position="222"/>
    </location>
</feature>
<evidence type="ECO:0000256" key="5">
    <source>
        <dbReference type="ARBA" id="ARBA00022842"/>
    </source>
</evidence>
<evidence type="ECO:0000256" key="6">
    <source>
        <dbReference type="ARBA" id="ARBA00022912"/>
    </source>
</evidence>
<keyword evidence="4" id="KW-0378">Hydrolase</keyword>
<dbReference type="AlphaFoldDB" id="A8QAK5"/>
<comment type="caution">
    <text evidence="11">The sequence shown here is derived from an EMBL/GenBank/DDBJ whole genome shotgun (WGS) entry which is preliminary data.</text>
</comment>
<dbReference type="Proteomes" id="UP000008837">
    <property type="component" value="Unassembled WGS sequence"/>
</dbReference>
<dbReference type="GeneID" id="5853603"/>
<dbReference type="GO" id="GO:0004722">
    <property type="term" value="F:protein serine/threonine phosphatase activity"/>
    <property type="evidence" value="ECO:0007669"/>
    <property type="project" value="UniProtKB-EC"/>
</dbReference>
<dbReference type="InterPro" id="IPR023214">
    <property type="entry name" value="HAD_sf"/>
</dbReference>
<accession>A8QAK5</accession>
<comment type="catalytic activity">
    <reaction evidence="7">
        <text>O-phospho-L-seryl-[protein] + H2O = L-seryl-[protein] + phosphate</text>
        <dbReference type="Rhea" id="RHEA:20629"/>
        <dbReference type="Rhea" id="RHEA-COMP:9863"/>
        <dbReference type="Rhea" id="RHEA-COMP:11604"/>
        <dbReference type="ChEBI" id="CHEBI:15377"/>
        <dbReference type="ChEBI" id="CHEBI:29999"/>
        <dbReference type="ChEBI" id="CHEBI:43474"/>
        <dbReference type="ChEBI" id="CHEBI:83421"/>
        <dbReference type="EC" id="3.1.3.16"/>
    </reaction>
</comment>
<keyword evidence="12" id="KW-1185">Reference proteome</keyword>
<dbReference type="EMBL" id="AAYY01000014">
    <property type="protein sequence ID" value="EDP42083.1"/>
    <property type="molecule type" value="Genomic_DNA"/>
</dbReference>
<organism evidence="11 12">
    <name type="scientific">Malassezia globosa (strain ATCC MYA-4612 / CBS 7966)</name>
    <name type="common">Dandruff-associated fungus</name>
    <dbReference type="NCBI Taxonomy" id="425265"/>
    <lineage>
        <taxon>Eukaryota</taxon>
        <taxon>Fungi</taxon>
        <taxon>Dikarya</taxon>
        <taxon>Basidiomycota</taxon>
        <taxon>Ustilaginomycotina</taxon>
        <taxon>Malasseziomycetes</taxon>
        <taxon>Malasseziales</taxon>
        <taxon>Malasseziaceae</taxon>
        <taxon>Malassezia</taxon>
    </lineage>
</organism>
<feature type="compositionally biased region" description="Low complexity" evidence="9">
    <location>
        <begin position="58"/>
        <end position="85"/>
    </location>
</feature>
<dbReference type="InterPro" id="IPR036412">
    <property type="entry name" value="HAD-like_sf"/>
</dbReference>
<feature type="region of interest" description="Disordered" evidence="9">
    <location>
        <begin position="281"/>
        <end position="368"/>
    </location>
</feature>
<feature type="compositionally biased region" description="Polar residues" evidence="9">
    <location>
        <begin position="223"/>
        <end position="244"/>
    </location>
</feature>
<evidence type="ECO:0000313" key="12">
    <source>
        <dbReference type="Proteomes" id="UP000008837"/>
    </source>
</evidence>
<keyword evidence="3" id="KW-0479">Metal-binding</keyword>
<dbReference type="PROSITE" id="PS50969">
    <property type="entry name" value="FCP1"/>
    <property type="match status" value="1"/>
</dbReference>
<dbReference type="CDD" id="cd07521">
    <property type="entry name" value="HAD_FCP1-like"/>
    <property type="match status" value="1"/>
</dbReference>
<dbReference type="SUPFAM" id="SSF56784">
    <property type="entry name" value="HAD-like"/>
    <property type="match status" value="1"/>
</dbReference>
<dbReference type="RefSeq" id="XP_001729297.1">
    <property type="nucleotide sequence ID" value="XM_001729245.1"/>
</dbReference>
<dbReference type="OrthoDB" id="277011at2759"/>
<dbReference type="InterPro" id="IPR011948">
    <property type="entry name" value="Dullard_phosphatase"/>
</dbReference>
<feature type="compositionally biased region" description="Polar residues" evidence="9">
    <location>
        <begin position="147"/>
        <end position="171"/>
    </location>
</feature>
<dbReference type="Gene3D" id="3.40.50.1000">
    <property type="entry name" value="HAD superfamily/HAD-like"/>
    <property type="match status" value="1"/>
</dbReference>
<evidence type="ECO:0000313" key="11">
    <source>
        <dbReference type="EMBL" id="EDP42083.1"/>
    </source>
</evidence>
<dbReference type="NCBIfam" id="TIGR02251">
    <property type="entry name" value="HIF-SF_euk"/>
    <property type="match status" value="1"/>
</dbReference>